<evidence type="ECO:0000313" key="3">
    <source>
        <dbReference type="EnsemblPlants" id="ORUFI05G06510.1"/>
    </source>
</evidence>
<dbReference type="AlphaFoldDB" id="A0A0E0PIK5"/>
<organism evidence="3 4">
    <name type="scientific">Oryza rufipogon</name>
    <name type="common">Brownbeard rice</name>
    <name type="synonym">Asian wild rice</name>
    <dbReference type="NCBI Taxonomy" id="4529"/>
    <lineage>
        <taxon>Eukaryota</taxon>
        <taxon>Viridiplantae</taxon>
        <taxon>Streptophyta</taxon>
        <taxon>Embryophyta</taxon>
        <taxon>Tracheophyta</taxon>
        <taxon>Spermatophyta</taxon>
        <taxon>Magnoliopsida</taxon>
        <taxon>Liliopsida</taxon>
        <taxon>Poales</taxon>
        <taxon>Poaceae</taxon>
        <taxon>BOP clade</taxon>
        <taxon>Oryzoideae</taxon>
        <taxon>Oryzeae</taxon>
        <taxon>Oryzinae</taxon>
        <taxon>Oryza</taxon>
    </lineage>
</organism>
<dbReference type="GO" id="GO:0031625">
    <property type="term" value="F:ubiquitin protein ligase binding"/>
    <property type="evidence" value="ECO:0007669"/>
    <property type="project" value="InterPro"/>
</dbReference>
<dbReference type="Gramene" id="ORUFI05G06510.1">
    <property type="protein sequence ID" value="ORUFI05G06510.1"/>
    <property type="gene ID" value="ORUFI05G06510"/>
</dbReference>
<reference evidence="3" key="2">
    <citation type="submission" date="2015-06" db="UniProtKB">
        <authorList>
            <consortium name="EnsemblPlants"/>
        </authorList>
    </citation>
    <scope>IDENTIFICATION</scope>
</reference>
<accession>A0A0E0PIK5</accession>
<evidence type="ECO:0000313" key="4">
    <source>
        <dbReference type="Proteomes" id="UP000008022"/>
    </source>
</evidence>
<dbReference type="STRING" id="4529.A0A0E0PIK5"/>
<dbReference type="Gene3D" id="1.20.1310.10">
    <property type="entry name" value="Cullin Repeats"/>
    <property type="match status" value="2"/>
</dbReference>
<evidence type="ECO:0000259" key="2">
    <source>
        <dbReference type="Pfam" id="PF00888"/>
    </source>
</evidence>
<dbReference type="PANTHER" id="PTHR11932">
    <property type="entry name" value="CULLIN"/>
    <property type="match status" value="1"/>
</dbReference>
<dbReference type="GO" id="GO:0006511">
    <property type="term" value="P:ubiquitin-dependent protein catabolic process"/>
    <property type="evidence" value="ECO:0007669"/>
    <property type="project" value="InterPro"/>
</dbReference>
<dbReference type="eggNOG" id="KOG2166">
    <property type="taxonomic scope" value="Eukaryota"/>
</dbReference>
<dbReference type="Proteomes" id="UP000008022">
    <property type="component" value="Unassembled WGS sequence"/>
</dbReference>
<name>A0A0E0PIK5_ORYRU</name>
<dbReference type="OMA" id="WIGFRDM"/>
<feature type="domain" description="Cullin N-terminal" evidence="2">
    <location>
        <begin position="2"/>
        <end position="96"/>
    </location>
</feature>
<dbReference type="InterPro" id="IPR001373">
    <property type="entry name" value="Cullin_N"/>
</dbReference>
<dbReference type="HOGENOM" id="CLU_768122_0_0_1"/>
<sequence length="361" mass="41395">MLQSWEKHKLMVRWLRRFFDYLDRVYITWKSLHSLEHMGWIGFRDMVFDKLKSTLTTTVIGMINDERNGLLIDRALLKNVIHMCNKFGDSQLNSYPEYILKDTSDKGMALLKNGTDTAKSRKDTSDKGMALLKNGTDTAKSRKITSIIAFCKVQDEKMNMMPIDLLGGSNIINQILERAVEQTDVCHTPPKSCSTSLDHQKAEEFIGTSCRPHVVSESQEYYLVFLSLDLAEELEKMDEIYQDIRKRKRHSSRANVEHQWKLIEDHARKCGDIKKKIAAAGGCYQDIPSYMISFDDKKNGTSVYAMIGRSVHRAMHAHLGGVREEAAEPREVSCDGLRLSLPKKTGAEASRKRIWSRIRME</sequence>
<reference evidence="4" key="1">
    <citation type="submission" date="2013-06" db="EMBL/GenBank/DDBJ databases">
        <authorList>
            <person name="Zhao Q."/>
        </authorList>
    </citation>
    <scope>NUCLEOTIDE SEQUENCE</scope>
    <source>
        <strain evidence="4">cv. W1943</strain>
    </source>
</reference>
<proteinExistence type="inferred from homology"/>
<protein>
    <recommendedName>
        <fullName evidence="2">Cullin N-terminal domain-containing protein</fullName>
    </recommendedName>
</protein>
<dbReference type="InterPro" id="IPR045093">
    <property type="entry name" value="Cullin"/>
</dbReference>
<dbReference type="InterPro" id="IPR016159">
    <property type="entry name" value="Cullin_repeat-like_dom_sf"/>
</dbReference>
<dbReference type="Pfam" id="PF00888">
    <property type="entry name" value="Cullin"/>
    <property type="match status" value="1"/>
</dbReference>
<evidence type="ECO:0000256" key="1">
    <source>
        <dbReference type="ARBA" id="ARBA00006019"/>
    </source>
</evidence>
<dbReference type="EnsemblPlants" id="ORUFI05G06510.1">
    <property type="protein sequence ID" value="ORUFI05G06510.1"/>
    <property type="gene ID" value="ORUFI05G06510"/>
</dbReference>
<dbReference type="SUPFAM" id="SSF74788">
    <property type="entry name" value="Cullin repeat-like"/>
    <property type="match status" value="1"/>
</dbReference>
<comment type="similarity">
    <text evidence="1">Belongs to the cullin family.</text>
</comment>
<keyword evidence="4" id="KW-1185">Reference proteome</keyword>